<dbReference type="InterPro" id="IPR050654">
    <property type="entry name" value="AChE-related_enzymes"/>
</dbReference>
<feature type="domain" description="Carboxylesterase type B" evidence="4">
    <location>
        <begin position="234"/>
        <end position="346"/>
    </location>
</feature>
<accession>A0A9P5Y5E3</accession>
<dbReference type="Gene3D" id="3.40.50.1820">
    <property type="entry name" value="alpha/beta hydrolase"/>
    <property type="match status" value="2"/>
</dbReference>
<feature type="domain" description="Carboxylesterase type B" evidence="4">
    <location>
        <begin position="1"/>
        <end position="217"/>
    </location>
</feature>
<dbReference type="InterPro" id="IPR029058">
    <property type="entry name" value="AB_hydrolase_fold"/>
</dbReference>
<evidence type="ECO:0000313" key="5">
    <source>
        <dbReference type="EMBL" id="KAF9463608.1"/>
    </source>
</evidence>
<gene>
    <name evidence="5" type="ORF">BDZ94DRAFT_1258684</name>
</gene>
<name>A0A9P5Y5E3_9AGAR</name>
<evidence type="ECO:0000256" key="3">
    <source>
        <dbReference type="RuleBase" id="RU361235"/>
    </source>
</evidence>
<dbReference type="PROSITE" id="PS00122">
    <property type="entry name" value="CARBOXYLESTERASE_B_1"/>
    <property type="match status" value="1"/>
</dbReference>
<evidence type="ECO:0000313" key="6">
    <source>
        <dbReference type="Proteomes" id="UP000807353"/>
    </source>
</evidence>
<comment type="caution">
    <text evidence="5">The sequence shown here is derived from an EMBL/GenBank/DDBJ whole genome shotgun (WGS) entry which is preliminary data.</text>
</comment>
<dbReference type="SUPFAM" id="SSF53474">
    <property type="entry name" value="alpha/beta-Hydrolases"/>
    <property type="match status" value="1"/>
</dbReference>
<dbReference type="GO" id="GO:0052689">
    <property type="term" value="F:carboxylic ester hydrolase activity"/>
    <property type="evidence" value="ECO:0007669"/>
    <property type="project" value="TreeGrafter"/>
</dbReference>
<dbReference type="EC" id="3.1.1.-" evidence="3"/>
<dbReference type="EMBL" id="MU150261">
    <property type="protein sequence ID" value="KAF9463608.1"/>
    <property type="molecule type" value="Genomic_DNA"/>
</dbReference>
<evidence type="ECO:0000259" key="4">
    <source>
        <dbReference type="Pfam" id="PF00135"/>
    </source>
</evidence>
<evidence type="ECO:0000256" key="2">
    <source>
        <dbReference type="ARBA" id="ARBA00022801"/>
    </source>
</evidence>
<dbReference type="PANTHER" id="PTHR43918">
    <property type="entry name" value="ACETYLCHOLINESTERASE"/>
    <property type="match status" value="1"/>
</dbReference>
<dbReference type="AlphaFoldDB" id="A0A9P5Y5E3"/>
<dbReference type="InterPro" id="IPR019826">
    <property type="entry name" value="Carboxylesterase_B_AS"/>
</dbReference>
<dbReference type="InterPro" id="IPR002018">
    <property type="entry name" value="CarbesteraseB"/>
</dbReference>
<comment type="similarity">
    <text evidence="1 3">Belongs to the type-B carboxylesterase/lipase family.</text>
</comment>
<evidence type="ECO:0000256" key="1">
    <source>
        <dbReference type="ARBA" id="ARBA00005964"/>
    </source>
</evidence>
<reference evidence="5" key="1">
    <citation type="submission" date="2020-11" db="EMBL/GenBank/DDBJ databases">
        <authorList>
            <consortium name="DOE Joint Genome Institute"/>
            <person name="Ahrendt S."/>
            <person name="Riley R."/>
            <person name="Andreopoulos W."/>
            <person name="Labutti K."/>
            <person name="Pangilinan J."/>
            <person name="Ruiz-Duenas F.J."/>
            <person name="Barrasa J.M."/>
            <person name="Sanchez-Garcia M."/>
            <person name="Camarero S."/>
            <person name="Miyauchi S."/>
            <person name="Serrano A."/>
            <person name="Linde D."/>
            <person name="Babiker R."/>
            <person name="Drula E."/>
            <person name="Ayuso-Fernandez I."/>
            <person name="Pacheco R."/>
            <person name="Padilla G."/>
            <person name="Ferreira P."/>
            <person name="Barriuso J."/>
            <person name="Kellner H."/>
            <person name="Castanera R."/>
            <person name="Alfaro M."/>
            <person name="Ramirez L."/>
            <person name="Pisabarro A.G."/>
            <person name="Kuo A."/>
            <person name="Tritt A."/>
            <person name="Lipzen A."/>
            <person name="He G."/>
            <person name="Yan M."/>
            <person name="Ng V."/>
            <person name="Cullen D."/>
            <person name="Martin F."/>
            <person name="Rosso M.-N."/>
            <person name="Henrissat B."/>
            <person name="Hibbett D."/>
            <person name="Martinez A.T."/>
            <person name="Grigoriev I.V."/>
        </authorList>
    </citation>
    <scope>NUCLEOTIDE SEQUENCE</scope>
    <source>
        <strain evidence="5">CBS 247.69</strain>
    </source>
</reference>
<dbReference type="Pfam" id="PF00135">
    <property type="entry name" value="COesterase"/>
    <property type="match status" value="2"/>
</dbReference>
<sequence>MLWIYGGGSQFGTSNIFVYNGQNLVRDQDDVLLVTFNYRLNIFGQPNAPQLVNGTTSQNFGLLDLDAAVKWVHDNIAAFGGDPERITLFGQSAGSVAADAYTFAHPNDTMVKGVIEQSGNLIGAAFNATFDPTPWNAIASAVSCGTTNDDAQLACMKAVPFRKLEDTIINTNTEFILVADNINIFIDTTSRAAAGNFLKVPLLGGSTQHEGDVFAVATEEIAVGVIPPVITELLADIDTQLVFTCPASKTVSDRISAGVPAWRYEYQAIFPDISTRPDLRAYHSSEIPIVFGTYNSSLGPPPTAAEVTLSKYVQSAWVAFARNPAQGLRDFGWPVYDPNAATLVQLGGFFNQTGATFAPPALLDFTCGPAASATLAGVSAQLTGLLGATGSTN</sequence>
<keyword evidence="6" id="KW-1185">Reference proteome</keyword>
<protein>
    <recommendedName>
        <fullName evidence="3">Carboxylic ester hydrolase</fullName>
        <ecNumber evidence="3">3.1.1.-</ecNumber>
    </recommendedName>
</protein>
<dbReference type="Proteomes" id="UP000807353">
    <property type="component" value="Unassembled WGS sequence"/>
</dbReference>
<dbReference type="PANTHER" id="PTHR43918:SF4">
    <property type="entry name" value="CARBOXYLIC ESTER HYDROLASE"/>
    <property type="match status" value="1"/>
</dbReference>
<dbReference type="OrthoDB" id="408631at2759"/>
<proteinExistence type="inferred from homology"/>
<organism evidence="5 6">
    <name type="scientific">Collybia nuda</name>
    <dbReference type="NCBI Taxonomy" id="64659"/>
    <lineage>
        <taxon>Eukaryota</taxon>
        <taxon>Fungi</taxon>
        <taxon>Dikarya</taxon>
        <taxon>Basidiomycota</taxon>
        <taxon>Agaricomycotina</taxon>
        <taxon>Agaricomycetes</taxon>
        <taxon>Agaricomycetidae</taxon>
        <taxon>Agaricales</taxon>
        <taxon>Tricholomatineae</taxon>
        <taxon>Clitocybaceae</taxon>
        <taxon>Collybia</taxon>
    </lineage>
</organism>
<keyword evidence="2 3" id="KW-0378">Hydrolase</keyword>